<gene>
    <name evidence="8" type="ORF">B1B_01398</name>
</gene>
<evidence type="ECO:0000256" key="7">
    <source>
        <dbReference type="SAM" id="Phobius"/>
    </source>
</evidence>
<name>T1C7I3_9ZZZZ</name>
<evidence type="ECO:0000256" key="4">
    <source>
        <dbReference type="ARBA" id="ARBA00022692"/>
    </source>
</evidence>
<accession>T1C7I3</accession>
<dbReference type="Pfam" id="PF00953">
    <property type="entry name" value="Glycos_transf_4"/>
    <property type="match status" value="1"/>
</dbReference>
<evidence type="ECO:0000256" key="2">
    <source>
        <dbReference type="ARBA" id="ARBA00022475"/>
    </source>
</evidence>
<dbReference type="GO" id="GO:0009103">
    <property type="term" value="P:lipopolysaccharide biosynthetic process"/>
    <property type="evidence" value="ECO:0007669"/>
    <property type="project" value="TreeGrafter"/>
</dbReference>
<evidence type="ECO:0000313" key="8">
    <source>
        <dbReference type="EMBL" id="EQD76858.1"/>
    </source>
</evidence>
<feature type="transmembrane region" description="Helical" evidence="7">
    <location>
        <begin position="103"/>
        <end position="121"/>
    </location>
</feature>
<dbReference type="GO" id="GO:0005886">
    <property type="term" value="C:plasma membrane"/>
    <property type="evidence" value="ECO:0007669"/>
    <property type="project" value="UniProtKB-SubCell"/>
</dbReference>
<protein>
    <submittedName>
        <fullName evidence="8">Glycosyl transferase, group 4 family protein</fullName>
    </submittedName>
</protein>
<evidence type="ECO:0000256" key="6">
    <source>
        <dbReference type="ARBA" id="ARBA00023136"/>
    </source>
</evidence>
<dbReference type="AlphaFoldDB" id="T1C7I3"/>
<keyword evidence="3 8" id="KW-0808">Transferase</keyword>
<evidence type="ECO:0000256" key="3">
    <source>
        <dbReference type="ARBA" id="ARBA00022679"/>
    </source>
</evidence>
<reference evidence="8" key="2">
    <citation type="journal article" date="2014" name="ISME J.">
        <title>Microbial stratification in low pH oxic and suboxic macroscopic growths along an acid mine drainage.</title>
        <authorList>
            <person name="Mendez-Garcia C."/>
            <person name="Mesa V."/>
            <person name="Sprenger R.R."/>
            <person name="Richter M."/>
            <person name="Diez M.S."/>
            <person name="Solano J."/>
            <person name="Bargiela R."/>
            <person name="Golyshina O.V."/>
            <person name="Manteca A."/>
            <person name="Ramos J.L."/>
            <person name="Gallego J.R."/>
            <person name="Llorente I."/>
            <person name="Martins Dos Santos V.A."/>
            <person name="Jensen O.N."/>
            <person name="Pelaez A.I."/>
            <person name="Sanchez J."/>
            <person name="Ferrer M."/>
        </authorList>
    </citation>
    <scope>NUCLEOTIDE SEQUENCE</scope>
</reference>
<organism evidence="8">
    <name type="scientific">mine drainage metagenome</name>
    <dbReference type="NCBI Taxonomy" id="410659"/>
    <lineage>
        <taxon>unclassified sequences</taxon>
        <taxon>metagenomes</taxon>
        <taxon>ecological metagenomes</taxon>
    </lineage>
</organism>
<keyword evidence="2" id="KW-1003">Cell membrane</keyword>
<dbReference type="InterPro" id="IPR000715">
    <property type="entry name" value="Glycosyl_transferase_4"/>
</dbReference>
<evidence type="ECO:0000256" key="1">
    <source>
        <dbReference type="ARBA" id="ARBA00004651"/>
    </source>
</evidence>
<evidence type="ECO:0000256" key="5">
    <source>
        <dbReference type="ARBA" id="ARBA00022989"/>
    </source>
</evidence>
<proteinExistence type="predicted"/>
<feature type="transmembrane region" description="Helical" evidence="7">
    <location>
        <begin position="316"/>
        <end position="336"/>
    </location>
</feature>
<feature type="transmembrane region" description="Helical" evidence="7">
    <location>
        <begin position="161"/>
        <end position="181"/>
    </location>
</feature>
<feature type="transmembrane region" description="Helical" evidence="7">
    <location>
        <begin position="127"/>
        <end position="149"/>
    </location>
</feature>
<feature type="transmembrane region" description="Helical" evidence="7">
    <location>
        <begin position="290"/>
        <end position="310"/>
    </location>
</feature>
<feature type="transmembrane region" description="Helical" evidence="7">
    <location>
        <begin position="187"/>
        <end position="205"/>
    </location>
</feature>
<dbReference type="EMBL" id="AUZY01000963">
    <property type="protein sequence ID" value="EQD76858.1"/>
    <property type="molecule type" value="Genomic_DNA"/>
</dbReference>
<comment type="subcellular location">
    <subcellularLocation>
        <location evidence="1">Cell membrane</location>
        <topology evidence="1">Multi-pass membrane protein</topology>
    </subcellularLocation>
</comment>
<dbReference type="GO" id="GO:0044038">
    <property type="term" value="P:cell wall macromolecule biosynthetic process"/>
    <property type="evidence" value="ECO:0007669"/>
    <property type="project" value="TreeGrafter"/>
</dbReference>
<dbReference type="PANTHER" id="PTHR22926">
    <property type="entry name" value="PHOSPHO-N-ACETYLMURAMOYL-PENTAPEPTIDE-TRANSFERASE"/>
    <property type="match status" value="1"/>
</dbReference>
<keyword evidence="5 7" id="KW-1133">Transmembrane helix</keyword>
<feature type="transmembrane region" description="Helical" evidence="7">
    <location>
        <begin position="6"/>
        <end position="23"/>
    </location>
</feature>
<feature type="transmembrane region" description="Helical" evidence="7">
    <location>
        <begin position="239"/>
        <end position="260"/>
    </location>
</feature>
<dbReference type="PANTHER" id="PTHR22926:SF3">
    <property type="entry name" value="UNDECAPRENYL-PHOSPHATE ALPHA-N-ACETYLGLUCOSAMINYL 1-PHOSPHATE TRANSFERASE"/>
    <property type="match status" value="1"/>
</dbReference>
<sequence length="342" mass="36716">MSDLWLLGLGGFVSSLVLTYLLVHARGSFWPVDHPNERSLHVIPLRRVGGIAILAPILAGMILAVSGTSGSRAGMSPLVAIGVGLVLVFTISFRDDFQAVPAAYRLMIQCLAVVPLVLAGLEIRTLPIPGFALALTGPLAIGFTALWVVWMSNLYNFMDGVDGMAAGMAAFGFGTWAWIGSQGGHELFAGVALLIASCALGFLVLNFPPARIFMGDGGSISLGYLAGSLALWAERDRIFPLWVGALAFSPFIVDASLTLLRRLLQRRPLGQAHRDHAYQRLVRIGIGRRWVVSVSYLYMAGAGFCAVYSARDPHSSVSHLLAVIWIGILCVTFGIVQCWPEP</sequence>
<keyword evidence="4 7" id="KW-0812">Transmembrane</keyword>
<dbReference type="GO" id="GO:0016780">
    <property type="term" value="F:phosphotransferase activity, for other substituted phosphate groups"/>
    <property type="evidence" value="ECO:0007669"/>
    <property type="project" value="InterPro"/>
</dbReference>
<keyword evidence="6 7" id="KW-0472">Membrane</keyword>
<feature type="transmembrane region" description="Helical" evidence="7">
    <location>
        <begin position="73"/>
        <end position="91"/>
    </location>
</feature>
<comment type="caution">
    <text evidence="8">The sequence shown here is derived from an EMBL/GenBank/DDBJ whole genome shotgun (WGS) entry which is preliminary data.</text>
</comment>
<feature type="transmembrane region" description="Helical" evidence="7">
    <location>
        <begin position="44"/>
        <end position="67"/>
    </location>
</feature>
<dbReference type="GO" id="GO:0071555">
    <property type="term" value="P:cell wall organization"/>
    <property type="evidence" value="ECO:0007669"/>
    <property type="project" value="TreeGrafter"/>
</dbReference>
<reference evidence="8" key="1">
    <citation type="submission" date="2013-08" db="EMBL/GenBank/DDBJ databases">
        <authorList>
            <person name="Mendez C."/>
            <person name="Richter M."/>
            <person name="Ferrer M."/>
            <person name="Sanchez J."/>
        </authorList>
    </citation>
    <scope>NUCLEOTIDE SEQUENCE</scope>
</reference>